<evidence type="ECO:0000313" key="2">
    <source>
        <dbReference type="Proteomes" id="UP000078492"/>
    </source>
</evidence>
<dbReference type="Proteomes" id="UP000078492">
    <property type="component" value="Unassembled WGS sequence"/>
</dbReference>
<dbReference type="AlphaFoldDB" id="A0A195EJM7"/>
<feature type="non-terminal residue" evidence="1">
    <location>
        <position position="1"/>
    </location>
</feature>
<keyword evidence="2" id="KW-1185">Reference proteome</keyword>
<dbReference type="EMBL" id="KQ978822">
    <property type="protein sequence ID" value="KYN28084.1"/>
    <property type="molecule type" value="Genomic_DNA"/>
</dbReference>
<organism evidence="1 2">
    <name type="scientific">Trachymyrmex cornetzi</name>
    <dbReference type="NCBI Taxonomy" id="471704"/>
    <lineage>
        <taxon>Eukaryota</taxon>
        <taxon>Metazoa</taxon>
        <taxon>Ecdysozoa</taxon>
        <taxon>Arthropoda</taxon>
        <taxon>Hexapoda</taxon>
        <taxon>Insecta</taxon>
        <taxon>Pterygota</taxon>
        <taxon>Neoptera</taxon>
        <taxon>Endopterygota</taxon>
        <taxon>Hymenoptera</taxon>
        <taxon>Apocrita</taxon>
        <taxon>Aculeata</taxon>
        <taxon>Formicoidea</taxon>
        <taxon>Formicidae</taxon>
        <taxon>Myrmicinae</taxon>
        <taxon>Trachymyrmex</taxon>
    </lineage>
</organism>
<evidence type="ECO:0000313" key="1">
    <source>
        <dbReference type="EMBL" id="KYN28084.1"/>
    </source>
</evidence>
<reference evidence="1 2" key="1">
    <citation type="submission" date="2015-09" db="EMBL/GenBank/DDBJ databases">
        <title>Trachymyrmex cornetzi WGS genome.</title>
        <authorList>
            <person name="Nygaard S."/>
            <person name="Hu H."/>
            <person name="Boomsma J."/>
            <person name="Zhang G."/>
        </authorList>
    </citation>
    <scope>NUCLEOTIDE SEQUENCE [LARGE SCALE GENOMIC DNA]</scope>
    <source>
        <strain evidence="1">Tcor2-1</strain>
        <tissue evidence="1">Whole body</tissue>
    </source>
</reference>
<sequence length="82" mass="8934">NIVTSACKAFDWITVMMHYEGLSVDLFHCLCSHKYGYKGTTNTLISSTDAIGEDFSSKSLGFSGFPIHTLPINRPLAACTNS</sequence>
<protein>
    <submittedName>
        <fullName evidence="1">Uncharacterized protein</fullName>
    </submittedName>
</protein>
<gene>
    <name evidence="1" type="ORF">ALC57_02520</name>
</gene>
<proteinExistence type="predicted"/>
<name>A0A195EJM7_9HYME</name>
<accession>A0A195EJM7</accession>